<evidence type="ECO:0000256" key="1">
    <source>
        <dbReference type="SAM" id="MobiDB-lite"/>
    </source>
</evidence>
<dbReference type="HOGENOM" id="CLU_1291808_0_0_1"/>
<dbReference type="VEuPathDB" id="VectorBase:ISCW009600"/>
<feature type="non-terminal residue" evidence="2">
    <location>
        <position position="214"/>
    </location>
</feature>
<evidence type="ECO:0000313" key="4">
    <source>
        <dbReference type="Proteomes" id="UP000001555"/>
    </source>
</evidence>
<evidence type="ECO:0000313" key="3">
    <source>
        <dbReference type="EnsemblMetazoa" id="ISCW009600-PA"/>
    </source>
</evidence>
<dbReference type="AlphaFoldDB" id="B7Q115"/>
<dbReference type="EMBL" id="ABJB010370306">
    <property type="status" value="NOT_ANNOTATED_CDS"/>
    <property type="molecule type" value="Genomic_DNA"/>
</dbReference>
<dbReference type="InParanoid" id="B7Q115"/>
<keyword evidence="4" id="KW-1185">Reference proteome</keyword>
<feature type="region of interest" description="Disordered" evidence="1">
    <location>
        <begin position="135"/>
        <end position="214"/>
    </location>
</feature>
<dbReference type="PaxDb" id="6945-B7Q115"/>
<sequence>GTAAKGHLLYIGRPAFAAHLTEPPPRNGPDPVRTDLPAPTCHGFWRTQAATVSTYGLLVRLRQNLGLQLLVGWYTGLVKAHQLYPCRCSSSSRARVFAPFAAAPDPGRFSVASSGWGAALEGYADPSALLLLGPPDPSVALRQPEEPLPTAPAAPHGLHDPTPAANVIPSHPKSPRNEGPPTQEATSVGLPRTAALPRPPRKIKPAIIRTGPSP</sequence>
<protein>
    <submittedName>
        <fullName evidence="2 3">Uncharacterized protein</fullName>
    </submittedName>
</protein>
<evidence type="ECO:0000313" key="2">
    <source>
        <dbReference type="EMBL" id="EEC12537.1"/>
    </source>
</evidence>
<feature type="compositionally biased region" description="Low complexity" evidence="1">
    <location>
        <begin position="205"/>
        <end position="214"/>
    </location>
</feature>
<reference evidence="3" key="2">
    <citation type="submission" date="2020-05" db="UniProtKB">
        <authorList>
            <consortium name="EnsemblMetazoa"/>
        </authorList>
    </citation>
    <scope>IDENTIFICATION</scope>
    <source>
        <strain evidence="3">wikel</strain>
    </source>
</reference>
<dbReference type="EnsemblMetazoa" id="ISCW009600-RA">
    <property type="protein sequence ID" value="ISCW009600-PA"/>
    <property type="gene ID" value="ISCW009600"/>
</dbReference>
<dbReference type="EMBL" id="DS835323">
    <property type="protein sequence ID" value="EEC12537.1"/>
    <property type="molecule type" value="Genomic_DNA"/>
</dbReference>
<reference evidence="2 4" key="1">
    <citation type="submission" date="2008-03" db="EMBL/GenBank/DDBJ databases">
        <title>Annotation of Ixodes scapularis.</title>
        <authorList>
            <consortium name="Ixodes scapularis Genome Project Consortium"/>
            <person name="Caler E."/>
            <person name="Hannick L.I."/>
            <person name="Bidwell S."/>
            <person name="Joardar V."/>
            <person name="Thiagarajan M."/>
            <person name="Amedeo P."/>
            <person name="Galinsky K.J."/>
            <person name="Schobel S."/>
            <person name="Inman J."/>
            <person name="Hostetler J."/>
            <person name="Miller J."/>
            <person name="Hammond M."/>
            <person name="Megy K."/>
            <person name="Lawson D."/>
            <person name="Kodira C."/>
            <person name="Sutton G."/>
            <person name="Meyer J."/>
            <person name="Hill C.A."/>
            <person name="Birren B."/>
            <person name="Nene V."/>
            <person name="Collins F."/>
            <person name="Alarcon-Chaidez F."/>
            <person name="Wikel S."/>
            <person name="Strausberg R."/>
        </authorList>
    </citation>
    <scope>NUCLEOTIDE SEQUENCE [LARGE SCALE GENOMIC DNA]</scope>
    <source>
        <strain evidence="4">Wikel</strain>
        <strain evidence="2">Wikel colony</strain>
    </source>
</reference>
<proteinExistence type="predicted"/>
<name>B7Q115_IXOSC</name>
<dbReference type="VEuPathDB" id="VectorBase:ISCI009600"/>
<dbReference type="Proteomes" id="UP000001555">
    <property type="component" value="Unassembled WGS sequence"/>
</dbReference>
<accession>B7Q115</accession>
<feature type="non-terminal residue" evidence="2">
    <location>
        <position position="1"/>
    </location>
</feature>
<gene>
    <name evidence="2" type="ORF">IscW_ISCW009600</name>
</gene>
<organism>
    <name type="scientific">Ixodes scapularis</name>
    <name type="common">Black-legged tick</name>
    <name type="synonym">Deer tick</name>
    <dbReference type="NCBI Taxonomy" id="6945"/>
    <lineage>
        <taxon>Eukaryota</taxon>
        <taxon>Metazoa</taxon>
        <taxon>Ecdysozoa</taxon>
        <taxon>Arthropoda</taxon>
        <taxon>Chelicerata</taxon>
        <taxon>Arachnida</taxon>
        <taxon>Acari</taxon>
        <taxon>Parasitiformes</taxon>
        <taxon>Ixodida</taxon>
        <taxon>Ixodoidea</taxon>
        <taxon>Ixodidae</taxon>
        <taxon>Ixodinae</taxon>
        <taxon>Ixodes</taxon>
    </lineage>
</organism>